<gene>
    <name evidence="1" type="ORF">M6B38_115355</name>
</gene>
<name>A0AAX6I4F0_IRIPA</name>
<organism evidence="1 2">
    <name type="scientific">Iris pallida</name>
    <name type="common">Sweet iris</name>
    <dbReference type="NCBI Taxonomy" id="29817"/>
    <lineage>
        <taxon>Eukaryota</taxon>
        <taxon>Viridiplantae</taxon>
        <taxon>Streptophyta</taxon>
        <taxon>Embryophyta</taxon>
        <taxon>Tracheophyta</taxon>
        <taxon>Spermatophyta</taxon>
        <taxon>Magnoliopsida</taxon>
        <taxon>Liliopsida</taxon>
        <taxon>Asparagales</taxon>
        <taxon>Iridaceae</taxon>
        <taxon>Iridoideae</taxon>
        <taxon>Irideae</taxon>
        <taxon>Iris</taxon>
    </lineage>
</organism>
<dbReference type="EMBL" id="JANAVB010004800">
    <property type="protein sequence ID" value="KAJ6847851.1"/>
    <property type="molecule type" value="Genomic_DNA"/>
</dbReference>
<evidence type="ECO:0000313" key="1">
    <source>
        <dbReference type="EMBL" id="KAJ6847851.1"/>
    </source>
</evidence>
<comment type="caution">
    <text evidence="1">The sequence shown here is derived from an EMBL/GenBank/DDBJ whole genome shotgun (WGS) entry which is preliminary data.</text>
</comment>
<sequence length="64" mass="7478">MVMTWWSGRTGLGTGYDEMVAWWLQLRAGMNGVQLLWLSGRKWQRPGRSWHCRRWGISAETPKG</sequence>
<keyword evidence="2" id="KW-1185">Reference proteome</keyword>
<proteinExistence type="predicted"/>
<reference evidence="1" key="1">
    <citation type="journal article" date="2023" name="GigaByte">
        <title>Genome assembly of the bearded iris, Iris pallida Lam.</title>
        <authorList>
            <person name="Bruccoleri R.E."/>
            <person name="Oakeley E.J."/>
            <person name="Faust A.M.E."/>
            <person name="Altorfer M."/>
            <person name="Dessus-Babus S."/>
            <person name="Burckhardt D."/>
            <person name="Oertli M."/>
            <person name="Naumann U."/>
            <person name="Petersen F."/>
            <person name="Wong J."/>
        </authorList>
    </citation>
    <scope>NUCLEOTIDE SEQUENCE</scope>
    <source>
        <strain evidence="1">GSM-AAB239-AS_SAM_17_03QT</strain>
    </source>
</reference>
<dbReference type="Proteomes" id="UP001140949">
    <property type="component" value="Unassembled WGS sequence"/>
</dbReference>
<evidence type="ECO:0000313" key="2">
    <source>
        <dbReference type="Proteomes" id="UP001140949"/>
    </source>
</evidence>
<dbReference type="AlphaFoldDB" id="A0AAX6I4F0"/>
<accession>A0AAX6I4F0</accession>
<reference evidence="1" key="2">
    <citation type="submission" date="2023-04" db="EMBL/GenBank/DDBJ databases">
        <authorList>
            <person name="Bruccoleri R.E."/>
            <person name="Oakeley E.J."/>
            <person name="Faust A.-M."/>
            <person name="Dessus-Babus S."/>
            <person name="Altorfer M."/>
            <person name="Burckhardt D."/>
            <person name="Oertli M."/>
            <person name="Naumann U."/>
            <person name="Petersen F."/>
            <person name="Wong J."/>
        </authorList>
    </citation>
    <scope>NUCLEOTIDE SEQUENCE</scope>
    <source>
        <strain evidence="1">GSM-AAB239-AS_SAM_17_03QT</strain>
        <tissue evidence="1">Leaf</tissue>
    </source>
</reference>
<protein>
    <submittedName>
        <fullName evidence="1">Vegetative cell wall protein gp1-like</fullName>
    </submittedName>
</protein>